<keyword evidence="3 6" id="KW-0547">Nucleotide-binding</keyword>
<dbReference type="InterPro" id="IPR011009">
    <property type="entry name" value="Kinase-like_dom_sf"/>
</dbReference>
<protein>
    <submittedName>
        <fullName evidence="9">CMGC family protein kinase</fullName>
    </submittedName>
</protein>
<dbReference type="GO" id="GO:0005737">
    <property type="term" value="C:cytoplasm"/>
    <property type="evidence" value="ECO:0000318"/>
    <property type="project" value="GO_Central"/>
</dbReference>
<dbReference type="PROSITE" id="PS00107">
    <property type="entry name" value="PROTEIN_KINASE_ATP"/>
    <property type="match status" value="1"/>
</dbReference>
<dbReference type="SUPFAM" id="SSF56112">
    <property type="entry name" value="Protein kinase-like (PK-like)"/>
    <property type="match status" value="1"/>
</dbReference>
<evidence type="ECO:0000256" key="7">
    <source>
        <dbReference type="RuleBase" id="RU000304"/>
    </source>
</evidence>
<accession>A2E1T2</accession>
<dbReference type="InParanoid" id="A2E1T2"/>
<dbReference type="OrthoDB" id="2158884at2759"/>
<dbReference type="InterPro" id="IPR050117">
    <property type="entry name" value="MAPK"/>
</dbReference>
<dbReference type="Proteomes" id="UP000001542">
    <property type="component" value="Unassembled WGS sequence"/>
</dbReference>
<dbReference type="AlphaFoldDB" id="A2E1T2"/>
<dbReference type="FunFam" id="1.10.510.10:FF:000624">
    <property type="entry name" value="Mitogen-activated protein kinase"/>
    <property type="match status" value="1"/>
</dbReference>
<name>A2E1T2_TRIV3</name>
<keyword evidence="4 9" id="KW-0418">Kinase</keyword>
<evidence type="ECO:0000256" key="4">
    <source>
        <dbReference type="ARBA" id="ARBA00022777"/>
    </source>
</evidence>
<reference evidence="9" key="1">
    <citation type="submission" date="2006-10" db="EMBL/GenBank/DDBJ databases">
        <authorList>
            <person name="Amadeo P."/>
            <person name="Zhao Q."/>
            <person name="Wortman J."/>
            <person name="Fraser-Liggett C."/>
            <person name="Carlton J."/>
        </authorList>
    </citation>
    <scope>NUCLEOTIDE SEQUENCE</scope>
    <source>
        <strain evidence="9">G3</strain>
    </source>
</reference>
<evidence type="ECO:0000256" key="6">
    <source>
        <dbReference type="PROSITE-ProRule" id="PRU10141"/>
    </source>
</evidence>
<dbReference type="SMART" id="SM00220">
    <property type="entry name" value="S_TKc"/>
    <property type="match status" value="1"/>
</dbReference>
<evidence type="ECO:0000259" key="8">
    <source>
        <dbReference type="PROSITE" id="PS50011"/>
    </source>
</evidence>
<dbReference type="RefSeq" id="XP_001325634.1">
    <property type="nucleotide sequence ID" value="XM_001325599.1"/>
</dbReference>
<keyword evidence="5 6" id="KW-0067">ATP-binding</keyword>
<gene>
    <name evidence="9" type="ORF">TVAG_424430</name>
</gene>
<dbReference type="PROSITE" id="PS00108">
    <property type="entry name" value="PROTEIN_KINASE_ST"/>
    <property type="match status" value="1"/>
</dbReference>
<dbReference type="InterPro" id="IPR008271">
    <property type="entry name" value="Ser/Thr_kinase_AS"/>
</dbReference>
<evidence type="ECO:0000313" key="9">
    <source>
        <dbReference type="EMBL" id="EAY13411.1"/>
    </source>
</evidence>
<dbReference type="SMR" id="A2E1T2"/>
<dbReference type="GO" id="GO:0035556">
    <property type="term" value="P:intracellular signal transduction"/>
    <property type="evidence" value="ECO:0000318"/>
    <property type="project" value="GO_Central"/>
</dbReference>
<keyword evidence="1 7" id="KW-0723">Serine/threonine-protein kinase</keyword>
<reference evidence="9" key="2">
    <citation type="journal article" date="2007" name="Science">
        <title>Draft genome sequence of the sexually transmitted pathogen Trichomonas vaginalis.</title>
        <authorList>
            <person name="Carlton J.M."/>
            <person name="Hirt R.P."/>
            <person name="Silva J.C."/>
            <person name="Delcher A.L."/>
            <person name="Schatz M."/>
            <person name="Zhao Q."/>
            <person name="Wortman J.R."/>
            <person name="Bidwell S.L."/>
            <person name="Alsmark U.C.M."/>
            <person name="Besteiro S."/>
            <person name="Sicheritz-Ponten T."/>
            <person name="Noel C.J."/>
            <person name="Dacks J.B."/>
            <person name="Foster P.G."/>
            <person name="Simillion C."/>
            <person name="Van de Peer Y."/>
            <person name="Miranda-Saavedra D."/>
            <person name="Barton G.J."/>
            <person name="Westrop G.D."/>
            <person name="Mueller S."/>
            <person name="Dessi D."/>
            <person name="Fiori P.L."/>
            <person name="Ren Q."/>
            <person name="Paulsen I."/>
            <person name="Zhang H."/>
            <person name="Bastida-Corcuera F.D."/>
            <person name="Simoes-Barbosa A."/>
            <person name="Brown M.T."/>
            <person name="Hayes R.D."/>
            <person name="Mukherjee M."/>
            <person name="Okumura C.Y."/>
            <person name="Schneider R."/>
            <person name="Smith A.J."/>
            <person name="Vanacova S."/>
            <person name="Villalvazo M."/>
            <person name="Haas B.J."/>
            <person name="Pertea M."/>
            <person name="Feldblyum T.V."/>
            <person name="Utterback T.R."/>
            <person name="Shu C.L."/>
            <person name="Osoegawa K."/>
            <person name="de Jong P.J."/>
            <person name="Hrdy I."/>
            <person name="Horvathova L."/>
            <person name="Zubacova Z."/>
            <person name="Dolezal P."/>
            <person name="Malik S.B."/>
            <person name="Logsdon J.M. Jr."/>
            <person name="Henze K."/>
            <person name="Gupta A."/>
            <person name="Wang C.C."/>
            <person name="Dunne R.L."/>
            <person name="Upcroft J.A."/>
            <person name="Upcroft P."/>
            <person name="White O."/>
            <person name="Salzberg S.L."/>
            <person name="Tang P."/>
            <person name="Chiu C.-H."/>
            <person name="Lee Y.-S."/>
            <person name="Embley T.M."/>
            <person name="Coombs G.H."/>
            <person name="Mottram J.C."/>
            <person name="Tachezy J."/>
            <person name="Fraser-Liggett C.M."/>
            <person name="Johnson P.J."/>
        </authorList>
    </citation>
    <scope>NUCLEOTIDE SEQUENCE [LARGE SCALE GENOMIC DNA]</scope>
    <source>
        <strain evidence="9">G3</strain>
    </source>
</reference>
<dbReference type="STRING" id="5722.A2E1T2"/>
<keyword evidence="10" id="KW-1185">Reference proteome</keyword>
<dbReference type="GO" id="GO:0004674">
    <property type="term" value="F:protein serine/threonine kinase activity"/>
    <property type="evidence" value="ECO:0000318"/>
    <property type="project" value="GO_Central"/>
</dbReference>
<dbReference type="InterPro" id="IPR017441">
    <property type="entry name" value="Protein_kinase_ATP_BS"/>
</dbReference>
<dbReference type="Gene3D" id="1.10.510.10">
    <property type="entry name" value="Transferase(Phosphotransferase) domain 1"/>
    <property type="match status" value="1"/>
</dbReference>
<evidence type="ECO:0000256" key="3">
    <source>
        <dbReference type="ARBA" id="ARBA00022741"/>
    </source>
</evidence>
<feature type="binding site" evidence="6">
    <location>
        <position position="40"/>
    </location>
    <ligand>
        <name>ATP</name>
        <dbReference type="ChEBI" id="CHEBI:30616"/>
    </ligand>
</feature>
<sequence>MQTRIDCLEEYTIMAKVGDGTFSNVFKVKKNSTGEIFAMKVMKKHYESVEEVDANDEIRYMRELGEHQNILQLYDVIFEPKLGRLSLVTDLMEFNLLNLLNTPHFFPDDVLYYSYQLLNGLSYLHSAGFVHRDIKPENILINLRSRELRIGDFGSLVEEPCNYIPGEYITTRWYRAPELLLKCPTYNCAIDVWSVGCVIAEMILKHPLFPGGDTTSQLEMIHNALGAPTAELFETMAADSRYKAEDFQNVTPISLINRLEVCPYTDLVALVMTMLKYNPSDRVDSGTAAASTVFESCKYSKSLSRARVLVKSTPDIGFQGVQIKKQITISLKPETKEAPSPLKRQCVTFPKIYTPNCGKHIPVVEKMPKNRSFTNLDD</sequence>
<dbReference type="EMBL" id="DS113286">
    <property type="protein sequence ID" value="EAY13411.1"/>
    <property type="molecule type" value="Genomic_DNA"/>
</dbReference>
<evidence type="ECO:0000313" key="10">
    <source>
        <dbReference type="Proteomes" id="UP000001542"/>
    </source>
</evidence>
<comment type="similarity">
    <text evidence="7">Belongs to the protein kinase superfamily.</text>
</comment>
<dbReference type="PANTHER" id="PTHR24055">
    <property type="entry name" value="MITOGEN-ACTIVATED PROTEIN KINASE"/>
    <property type="match status" value="1"/>
</dbReference>
<organism evidence="9 10">
    <name type="scientific">Trichomonas vaginalis (strain ATCC PRA-98 / G3)</name>
    <dbReference type="NCBI Taxonomy" id="412133"/>
    <lineage>
        <taxon>Eukaryota</taxon>
        <taxon>Metamonada</taxon>
        <taxon>Parabasalia</taxon>
        <taxon>Trichomonadida</taxon>
        <taxon>Trichomonadidae</taxon>
        <taxon>Trichomonas</taxon>
    </lineage>
</organism>
<dbReference type="InterPro" id="IPR000719">
    <property type="entry name" value="Prot_kinase_dom"/>
</dbReference>
<dbReference type="GO" id="GO:0005634">
    <property type="term" value="C:nucleus"/>
    <property type="evidence" value="ECO:0000318"/>
    <property type="project" value="GO_Central"/>
</dbReference>
<keyword evidence="2" id="KW-0808">Transferase</keyword>
<dbReference type="PROSITE" id="PS50011">
    <property type="entry name" value="PROTEIN_KINASE_DOM"/>
    <property type="match status" value="1"/>
</dbReference>
<dbReference type="Pfam" id="PF00069">
    <property type="entry name" value="Pkinase"/>
    <property type="match status" value="1"/>
</dbReference>
<evidence type="ECO:0000256" key="5">
    <source>
        <dbReference type="ARBA" id="ARBA00022840"/>
    </source>
</evidence>
<feature type="domain" description="Protein kinase" evidence="8">
    <location>
        <begin position="11"/>
        <end position="294"/>
    </location>
</feature>
<dbReference type="Gene3D" id="3.30.200.20">
    <property type="entry name" value="Phosphorylase Kinase, domain 1"/>
    <property type="match status" value="1"/>
</dbReference>
<dbReference type="eggNOG" id="KOG0661">
    <property type="taxonomic scope" value="Eukaryota"/>
</dbReference>
<dbReference type="VEuPathDB" id="TrichDB:TVAGG3_0304510"/>
<evidence type="ECO:0000256" key="2">
    <source>
        <dbReference type="ARBA" id="ARBA00022679"/>
    </source>
</evidence>
<dbReference type="KEGG" id="tva:4771389"/>
<evidence type="ECO:0000256" key="1">
    <source>
        <dbReference type="ARBA" id="ARBA00022527"/>
    </source>
</evidence>
<dbReference type="VEuPathDB" id="TrichDB:TVAG_424430"/>
<proteinExistence type="inferred from homology"/>
<dbReference type="GO" id="GO:0005524">
    <property type="term" value="F:ATP binding"/>
    <property type="evidence" value="ECO:0007669"/>
    <property type="project" value="UniProtKB-UniRule"/>
</dbReference>